<sequence length="285" mass="31026">MSKVYLITGTSTGFGRSLASAVLERGDKVVLTARKPEQVAELVQANQENAIAIRLDVTNAEERRAAVKAAVERFGRIDVLVNNAGIGSLGALEGFSSEQIRKQFEVNCFGVIEMTREVLPVMREHKSGHILNITSIGGLVSIGGFALYCATKFAVEGFAEGLRDEVKPLGINVTIVEPGAFRTNFAGDANMQPETEIDDYKGVIEPLREYLYGGNGKQPGDPNKAALAMIQAVESENPPLRLMLGLDAYSVWEQKRTVEREEFQHWREIGINTAFEGAEVTPIGG</sequence>
<evidence type="ECO:0000256" key="1">
    <source>
        <dbReference type="ARBA" id="ARBA00006484"/>
    </source>
</evidence>
<dbReference type="SUPFAM" id="SSF51735">
    <property type="entry name" value="NAD(P)-binding Rossmann-fold domains"/>
    <property type="match status" value="1"/>
</dbReference>
<comment type="caution">
    <text evidence="4">The sequence shown here is derived from an EMBL/GenBank/DDBJ whole genome shotgun (WGS) entry which is preliminary data.</text>
</comment>
<dbReference type="RefSeq" id="WP_190943059.1">
    <property type="nucleotide sequence ID" value="NZ_JACJSI010000058.1"/>
</dbReference>
<gene>
    <name evidence="4" type="ORF">H6G97_23745</name>
</gene>
<name>A0ABR8DU58_9NOSO</name>
<dbReference type="Pfam" id="PF00106">
    <property type="entry name" value="adh_short"/>
    <property type="match status" value="1"/>
</dbReference>
<dbReference type="PANTHER" id="PTHR43976:SF16">
    <property type="entry name" value="SHORT-CHAIN DEHYDROGENASE_REDUCTASE FAMILY PROTEIN"/>
    <property type="match status" value="1"/>
</dbReference>
<dbReference type="PRINTS" id="PR00081">
    <property type="entry name" value="GDHRDH"/>
</dbReference>
<evidence type="ECO:0000256" key="3">
    <source>
        <dbReference type="RuleBase" id="RU000363"/>
    </source>
</evidence>
<dbReference type="InterPro" id="IPR002347">
    <property type="entry name" value="SDR_fam"/>
</dbReference>
<dbReference type="PRINTS" id="PR00080">
    <property type="entry name" value="SDRFAMILY"/>
</dbReference>
<comment type="similarity">
    <text evidence="1 3">Belongs to the short-chain dehydrogenases/reductases (SDR) family.</text>
</comment>
<evidence type="ECO:0000313" key="4">
    <source>
        <dbReference type="EMBL" id="MBD2532430.1"/>
    </source>
</evidence>
<dbReference type="Proteomes" id="UP000623440">
    <property type="component" value="Unassembled WGS sequence"/>
</dbReference>
<dbReference type="InterPro" id="IPR036291">
    <property type="entry name" value="NAD(P)-bd_dom_sf"/>
</dbReference>
<keyword evidence="2" id="KW-0560">Oxidoreductase</keyword>
<dbReference type="PROSITE" id="PS00061">
    <property type="entry name" value="ADH_SHORT"/>
    <property type="match status" value="1"/>
</dbReference>
<dbReference type="InterPro" id="IPR051911">
    <property type="entry name" value="SDR_oxidoreductase"/>
</dbReference>
<organism evidence="4 5">
    <name type="scientific">Nostoc flagelliforme FACHB-838</name>
    <dbReference type="NCBI Taxonomy" id="2692904"/>
    <lineage>
        <taxon>Bacteria</taxon>
        <taxon>Bacillati</taxon>
        <taxon>Cyanobacteriota</taxon>
        <taxon>Cyanophyceae</taxon>
        <taxon>Nostocales</taxon>
        <taxon>Nostocaceae</taxon>
        <taxon>Nostoc</taxon>
    </lineage>
</organism>
<evidence type="ECO:0000313" key="5">
    <source>
        <dbReference type="Proteomes" id="UP000623440"/>
    </source>
</evidence>
<dbReference type="PANTHER" id="PTHR43976">
    <property type="entry name" value="SHORT CHAIN DEHYDROGENASE"/>
    <property type="match status" value="1"/>
</dbReference>
<protein>
    <submittedName>
        <fullName evidence="4">SDR family NAD(P)-dependent oxidoreductase</fullName>
    </submittedName>
</protein>
<dbReference type="CDD" id="cd05374">
    <property type="entry name" value="17beta-HSD-like_SDR_c"/>
    <property type="match status" value="1"/>
</dbReference>
<dbReference type="EMBL" id="JACJSI010000058">
    <property type="protein sequence ID" value="MBD2532430.1"/>
    <property type="molecule type" value="Genomic_DNA"/>
</dbReference>
<proteinExistence type="inferred from homology"/>
<keyword evidence="5" id="KW-1185">Reference proteome</keyword>
<dbReference type="InterPro" id="IPR020904">
    <property type="entry name" value="Sc_DH/Rdtase_CS"/>
</dbReference>
<evidence type="ECO:0000256" key="2">
    <source>
        <dbReference type="ARBA" id="ARBA00023002"/>
    </source>
</evidence>
<dbReference type="Gene3D" id="3.40.50.720">
    <property type="entry name" value="NAD(P)-binding Rossmann-like Domain"/>
    <property type="match status" value="1"/>
</dbReference>
<reference evidence="4 5" key="1">
    <citation type="journal article" date="2020" name="ISME J.">
        <title>Comparative genomics reveals insights into cyanobacterial evolution and habitat adaptation.</title>
        <authorList>
            <person name="Chen M.Y."/>
            <person name="Teng W.K."/>
            <person name="Zhao L."/>
            <person name="Hu C.X."/>
            <person name="Zhou Y.K."/>
            <person name="Han B.P."/>
            <person name="Song L.R."/>
            <person name="Shu W.S."/>
        </authorList>
    </citation>
    <scope>NUCLEOTIDE SEQUENCE [LARGE SCALE GENOMIC DNA]</scope>
    <source>
        <strain evidence="4 5">FACHB-838</strain>
    </source>
</reference>
<dbReference type="NCBIfam" id="NF004824">
    <property type="entry name" value="PRK06180.1"/>
    <property type="match status" value="1"/>
</dbReference>
<accession>A0ABR8DU58</accession>